<feature type="coiled-coil region" evidence="1">
    <location>
        <begin position="241"/>
        <end position="275"/>
    </location>
</feature>
<dbReference type="EMBL" id="JAFIMR010000003">
    <property type="protein sequence ID" value="KAI1879810.1"/>
    <property type="molecule type" value="Genomic_DNA"/>
</dbReference>
<gene>
    <name evidence="2" type="ORF">JX265_001431</name>
</gene>
<proteinExistence type="predicted"/>
<comment type="caution">
    <text evidence="2">The sequence shown here is derived from an EMBL/GenBank/DDBJ whole genome shotgun (WGS) entry which is preliminary data.</text>
</comment>
<protein>
    <submittedName>
        <fullName evidence="2">Uncharacterized protein</fullName>
    </submittedName>
</protein>
<organism evidence="2 3">
    <name type="scientific">Neoarthrinium moseri</name>
    <dbReference type="NCBI Taxonomy" id="1658444"/>
    <lineage>
        <taxon>Eukaryota</taxon>
        <taxon>Fungi</taxon>
        <taxon>Dikarya</taxon>
        <taxon>Ascomycota</taxon>
        <taxon>Pezizomycotina</taxon>
        <taxon>Sordariomycetes</taxon>
        <taxon>Xylariomycetidae</taxon>
        <taxon>Amphisphaeriales</taxon>
        <taxon>Apiosporaceae</taxon>
        <taxon>Neoarthrinium</taxon>
    </lineage>
</organism>
<keyword evidence="3" id="KW-1185">Reference proteome</keyword>
<dbReference type="Proteomes" id="UP000829685">
    <property type="component" value="Unassembled WGS sequence"/>
</dbReference>
<evidence type="ECO:0000313" key="2">
    <source>
        <dbReference type="EMBL" id="KAI1879810.1"/>
    </source>
</evidence>
<evidence type="ECO:0000313" key="3">
    <source>
        <dbReference type="Proteomes" id="UP000829685"/>
    </source>
</evidence>
<reference evidence="2" key="1">
    <citation type="submission" date="2021-03" db="EMBL/GenBank/DDBJ databases">
        <title>Revisited historic fungal species revealed as producer of novel bioactive compounds through whole genome sequencing and comparative genomics.</title>
        <authorList>
            <person name="Vignolle G.A."/>
            <person name="Hochenegger N."/>
            <person name="Mach R.L."/>
            <person name="Mach-Aigner A.R."/>
            <person name="Javad Rahimi M."/>
            <person name="Salim K.A."/>
            <person name="Chan C.M."/>
            <person name="Lim L.B.L."/>
            <person name="Cai F."/>
            <person name="Druzhinina I.S."/>
            <person name="U'Ren J.M."/>
            <person name="Derntl C."/>
        </authorList>
    </citation>
    <scope>NUCLEOTIDE SEQUENCE</scope>
    <source>
        <strain evidence="2">TUCIM 5799</strain>
    </source>
</reference>
<name>A0A9P9WVG7_9PEZI</name>
<keyword evidence="1" id="KW-0175">Coiled coil</keyword>
<dbReference type="AlphaFoldDB" id="A0A9P9WVG7"/>
<sequence length="302" mass="35456">MDSLPTGEPSLVVDIDKLSLEACRRVLKAQRLPNLSILSYEGIISRNEKDHESLCTRIRVLEESEAALRFRFVAMKEAEIKHNRRQNDDLAVRQAQIEELQMSQRKVAEEARQSSEAARTLITRAQDESNYLRNQLHERAQVIENLKAQVLYQQGEAEGLRAETMRHAAQMKQMRDQRVIEAEHRNIHMLREERRSARHATRMSRLKDMKRRLQNIAASFASQCSQHKRALLEEINRRPDNQRLAIDLQAMKDLKEDQEKMNDTLTELVEKFIREATYKFSPTEFMRKKGHTNHVCFRSGRR</sequence>
<accession>A0A9P9WVG7</accession>
<evidence type="ECO:0000256" key="1">
    <source>
        <dbReference type="SAM" id="Coils"/>
    </source>
</evidence>